<evidence type="ECO:0000256" key="1">
    <source>
        <dbReference type="SAM" id="Phobius"/>
    </source>
</evidence>
<dbReference type="Gene3D" id="2.40.50.480">
    <property type="match status" value="1"/>
</dbReference>
<accession>A0ABM7WLG5</accession>
<dbReference type="NCBIfam" id="TIGR01655">
    <property type="entry name" value="yxeA_fam"/>
    <property type="match status" value="1"/>
</dbReference>
<dbReference type="PANTHER" id="PTHR36433">
    <property type="entry name" value="HYPOTHETICAL CYTOSOLIC PROTEIN"/>
    <property type="match status" value="1"/>
</dbReference>
<dbReference type="SUPFAM" id="SSF159121">
    <property type="entry name" value="BC4932-like"/>
    <property type="match status" value="1"/>
</dbReference>
<keyword evidence="1" id="KW-0472">Membrane</keyword>
<keyword evidence="3" id="KW-1185">Reference proteome</keyword>
<keyword evidence="1" id="KW-1133">Transmembrane helix</keyword>
<gene>
    <name evidence="2" type="ORF">CE91St30_25740</name>
</gene>
<proteinExistence type="predicted"/>
<evidence type="ECO:0000313" key="2">
    <source>
        <dbReference type="EMBL" id="BDE97241.1"/>
    </source>
</evidence>
<dbReference type="EMBL" id="AP025564">
    <property type="protein sequence ID" value="BDE97241.1"/>
    <property type="molecule type" value="Genomic_DNA"/>
</dbReference>
<dbReference type="PANTHER" id="PTHR36433:SF2">
    <property type="entry name" value="YXEA FAMILY PROTEIN"/>
    <property type="match status" value="1"/>
</dbReference>
<feature type="transmembrane region" description="Helical" evidence="1">
    <location>
        <begin position="17"/>
        <end position="40"/>
    </location>
</feature>
<dbReference type="Pfam" id="PF06486">
    <property type="entry name" value="DUF1093"/>
    <property type="match status" value="1"/>
</dbReference>
<dbReference type="Proteomes" id="UP001320544">
    <property type="component" value="Chromosome"/>
</dbReference>
<dbReference type="InterPro" id="IPR006542">
    <property type="entry name" value="DUF1093"/>
</dbReference>
<evidence type="ECO:0000313" key="3">
    <source>
        <dbReference type="Proteomes" id="UP001320544"/>
    </source>
</evidence>
<keyword evidence="1" id="KW-0812">Transmembrane</keyword>
<reference evidence="2 3" key="1">
    <citation type="submission" date="2022-01" db="EMBL/GenBank/DDBJ databases">
        <title>Novel bile acid biosynthetic pathways are enriched in the microbiome of centenarians.</title>
        <authorList>
            <person name="Sato Y."/>
            <person name="Atarashi K."/>
            <person name="Plichta R.D."/>
            <person name="Arai Y."/>
            <person name="Sasajima S."/>
            <person name="Kearney M.S."/>
            <person name="Suda W."/>
            <person name="Takeshita K."/>
            <person name="Sasaki T."/>
            <person name="Okamoto S."/>
            <person name="Skelly N.A."/>
            <person name="Okamura Y."/>
            <person name="Vlamakis H."/>
            <person name="Li Y."/>
            <person name="Tanoue T."/>
            <person name="Takei H."/>
            <person name="Nittono H."/>
            <person name="Narushima S."/>
            <person name="Irie J."/>
            <person name="Itoh H."/>
            <person name="Moriya K."/>
            <person name="Sugiura Y."/>
            <person name="Suematsu M."/>
            <person name="Moritoki N."/>
            <person name="Shibata S."/>
            <person name="Littman R.D."/>
            <person name="Fischbach A.M."/>
            <person name="Uwamino Y."/>
            <person name="Inoue T."/>
            <person name="Honda A."/>
            <person name="Hattori M."/>
            <person name="Murai T."/>
            <person name="Xavier J.R."/>
            <person name="Hirose N."/>
            <person name="Honda K."/>
        </authorList>
    </citation>
    <scope>NUCLEOTIDE SEQUENCE [LARGE SCALE GENOMIC DNA]</scope>
    <source>
        <strain evidence="2 3">CE91-St30</strain>
    </source>
</reference>
<protein>
    <recommendedName>
        <fullName evidence="4">YxeA family protein</fullName>
    </recommendedName>
</protein>
<name>A0ABM7WLG5_9ACTN</name>
<dbReference type="InterPro" id="IPR036166">
    <property type="entry name" value="YxeA-like_sf"/>
</dbReference>
<sequence>MDGGIESTGAYMGKAKIVIGLGAVIAAVVGATALGAWALYGESGHSYVVIDSGRVRPIEPRAGMAYEYNLDAYDDAGNRSLVTFQTSRELRAGAYLELETKPIRGVVAWEEVAYEDVPEQAREALSSHASS</sequence>
<organism evidence="2 3">
    <name type="scientific">Raoultibacter timonensis</name>
    <dbReference type="NCBI Taxonomy" id="1907662"/>
    <lineage>
        <taxon>Bacteria</taxon>
        <taxon>Bacillati</taxon>
        <taxon>Actinomycetota</taxon>
        <taxon>Coriobacteriia</taxon>
        <taxon>Eggerthellales</taxon>
        <taxon>Eggerthellaceae</taxon>
        <taxon>Raoultibacter</taxon>
    </lineage>
</organism>
<evidence type="ECO:0008006" key="4">
    <source>
        <dbReference type="Google" id="ProtNLM"/>
    </source>
</evidence>